<accession>A0ABS7WP58</accession>
<dbReference type="EMBL" id="JAGSGB010000003">
    <property type="protein sequence ID" value="MBZ6379759.1"/>
    <property type="molecule type" value="Genomic_DNA"/>
</dbReference>
<organism evidence="1 2">
    <name type="scientific">Pacificimonas aurantium</name>
    <dbReference type="NCBI Taxonomy" id="1250540"/>
    <lineage>
        <taxon>Bacteria</taxon>
        <taxon>Pseudomonadati</taxon>
        <taxon>Pseudomonadota</taxon>
        <taxon>Alphaproteobacteria</taxon>
        <taxon>Sphingomonadales</taxon>
        <taxon>Sphingosinicellaceae</taxon>
        <taxon>Pacificimonas</taxon>
    </lineage>
</organism>
<proteinExistence type="predicted"/>
<protein>
    <submittedName>
        <fullName evidence="1">Uncharacterized protein</fullName>
    </submittedName>
</protein>
<keyword evidence="2" id="KW-1185">Reference proteome</keyword>
<reference evidence="1 2" key="1">
    <citation type="submission" date="2021-04" db="EMBL/GenBank/DDBJ databases">
        <authorList>
            <person name="Pira H."/>
            <person name="Risdian C."/>
            <person name="Wink J."/>
        </authorList>
    </citation>
    <scope>NUCLEOTIDE SEQUENCE [LARGE SCALE GENOMIC DNA]</scope>
    <source>
        <strain evidence="1 2">DSM 107782</strain>
    </source>
</reference>
<sequence>MIDLIPSLQAGALSLLGREKSREGGIQQYLLTAAYEPEAAAQETGIVLKLSSLPQIIPYVNFDFERFSFSSLQSLLNCIELQEAPFPSTSWQLLTSYYSAFYSAHAIIRSQGFGSFFVNQRLSAHVNAVMDTYDVSGQLETGTAMYKIFVDEFDNGFMMLRPSVSASGVHDGFWRDFCQLLSEASSDAKKSGDPDSDIYVKGIRLLSQKILVGGLGTSSWLAKIRNELNYQHKHNVWFPETRRGSKKDVVDRIQVRSPTSFRFDRGSASRSIEDFVSVTNFLSCLNKEFGDFIASRSTVGGAFGQKWRRLLATNSTVALG</sequence>
<gene>
    <name evidence="1" type="ORF">KCN53_14085</name>
</gene>
<comment type="caution">
    <text evidence="1">The sequence shown here is derived from an EMBL/GenBank/DDBJ whole genome shotgun (WGS) entry which is preliminary data.</text>
</comment>
<evidence type="ECO:0000313" key="1">
    <source>
        <dbReference type="EMBL" id="MBZ6379759.1"/>
    </source>
</evidence>
<dbReference type="Proteomes" id="UP000824621">
    <property type="component" value="Unassembled WGS sequence"/>
</dbReference>
<evidence type="ECO:0000313" key="2">
    <source>
        <dbReference type="Proteomes" id="UP000824621"/>
    </source>
</evidence>
<dbReference type="RefSeq" id="WP_143712281.1">
    <property type="nucleotide sequence ID" value="NZ_JAGSGB010000003.1"/>
</dbReference>
<name>A0ABS7WP58_9SPHN</name>